<sequence length="71" mass="7486">MARTGRRGAAPPLLLAATTPTGFCETNGVDVDALRGLMQQWRNYPSSWNSGDPCGGGWDGVMCSNGRVTSL</sequence>
<protein>
    <recommendedName>
        <fullName evidence="3">Leucine-rich repeat-containing N-terminal plant-type domain-containing protein</fullName>
    </recommendedName>
</protein>
<evidence type="ECO:0000259" key="3">
    <source>
        <dbReference type="Pfam" id="PF08263"/>
    </source>
</evidence>
<name>A0A0E0PP58_ORYRU</name>
<reference evidence="5" key="1">
    <citation type="submission" date="2013-06" db="EMBL/GenBank/DDBJ databases">
        <authorList>
            <person name="Zhao Q."/>
        </authorList>
    </citation>
    <scope>NUCLEOTIDE SEQUENCE</scope>
    <source>
        <strain evidence="5">cv. W1943</strain>
    </source>
</reference>
<evidence type="ECO:0000256" key="2">
    <source>
        <dbReference type="ARBA" id="ARBA00022737"/>
    </source>
</evidence>
<evidence type="ECO:0000313" key="4">
    <source>
        <dbReference type="EnsemblPlants" id="ORUFI05G22030.1"/>
    </source>
</evidence>
<evidence type="ECO:0000313" key="5">
    <source>
        <dbReference type="Proteomes" id="UP000008022"/>
    </source>
</evidence>
<dbReference type="InterPro" id="IPR013210">
    <property type="entry name" value="LRR_N_plant-typ"/>
</dbReference>
<dbReference type="HOGENOM" id="CLU_2744451_0_0_1"/>
<keyword evidence="1" id="KW-0433">Leucine-rich repeat</keyword>
<organism evidence="4 5">
    <name type="scientific">Oryza rufipogon</name>
    <name type="common">Brownbeard rice</name>
    <name type="synonym">Asian wild rice</name>
    <dbReference type="NCBI Taxonomy" id="4529"/>
    <lineage>
        <taxon>Eukaryota</taxon>
        <taxon>Viridiplantae</taxon>
        <taxon>Streptophyta</taxon>
        <taxon>Embryophyta</taxon>
        <taxon>Tracheophyta</taxon>
        <taxon>Spermatophyta</taxon>
        <taxon>Magnoliopsida</taxon>
        <taxon>Liliopsida</taxon>
        <taxon>Poales</taxon>
        <taxon>Poaceae</taxon>
        <taxon>BOP clade</taxon>
        <taxon>Oryzoideae</taxon>
        <taxon>Oryzeae</taxon>
        <taxon>Oryzinae</taxon>
        <taxon>Oryza</taxon>
    </lineage>
</organism>
<dbReference type="Gramene" id="ORUFI05G22030.1">
    <property type="protein sequence ID" value="ORUFI05G22030.1"/>
    <property type="gene ID" value="ORUFI05G22030"/>
</dbReference>
<dbReference type="Pfam" id="PF08263">
    <property type="entry name" value="LRRNT_2"/>
    <property type="match status" value="1"/>
</dbReference>
<proteinExistence type="predicted"/>
<reference evidence="4" key="2">
    <citation type="submission" date="2015-06" db="UniProtKB">
        <authorList>
            <consortium name="EnsemblPlants"/>
        </authorList>
    </citation>
    <scope>IDENTIFICATION</scope>
</reference>
<dbReference type="STRING" id="4529.A0A0E0PP58"/>
<accession>A0A0E0PP58</accession>
<evidence type="ECO:0000256" key="1">
    <source>
        <dbReference type="ARBA" id="ARBA00022614"/>
    </source>
</evidence>
<dbReference type="Proteomes" id="UP000008022">
    <property type="component" value="Unassembled WGS sequence"/>
</dbReference>
<feature type="domain" description="Leucine-rich repeat-containing N-terminal plant-type" evidence="3">
    <location>
        <begin position="30"/>
        <end position="64"/>
    </location>
</feature>
<keyword evidence="5" id="KW-1185">Reference proteome</keyword>
<dbReference type="EnsemblPlants" id="ORUFI05G22030.1">
    <property type="protein sequence ID" value="ORUFI05G22030.1"/>
    <property type="gene ID" value="ORUFI05G22030"/>
</dbReference>
<keyword evidence="2" id="KW-0677">Repeat</keyword>
<dbReference type="AlphaFoldDB" id="A0A0E0PP58"/>